<name>A0ACC0KMF3_CHOFU</name>
<protein>
    <submittedName>
        <fullName evidence="1">Uncharacterized protein</fullName>
    </submittedName>
</protein>
<evidence type="ECO:0000313" key="1">
    <source>
        <dbReference type="EMBL" id="KAI8437654.1"/>
    </source>
</evidence>
<sequence>MPSEVQTTLKFTRLSEHAFPPVKGSDKAAGFDLKSAYDYVIPARGKGLVKTDLQIELPSGCYGRVAPRSGLAVKNFIDVGAGVIDEDYRGNVGVVLFNHGDQDFNVAKGDRIAQLICERIFYPDLVEVASLSETKRADGGFGSTGTQ</sequence>
<dbReference type="Proteomes" id="UP001064048">
    <property type="component" value="Chromosome 20"/>
</dbReference>
<keyword evidence="2" id="KW-1185">Reference proteome</keyword>
<evidence type="ECO:0000313" key="2">
    <source>
        <dbReference type="Proteomes" id="UP001064048"/>
    </source>
</evidence>
<organism evidence="1 2">
    <name type="scientific">Choristoneura fumiferana</name>
    <name type="common">Spruce budworm moth</name>
    <name type="synonym">Archips fumiferana</name>
    <dbReference type="NCBI Taxonomy" id="7141"/>
    <lineage>
        <taxon>Eukaryota</taxon>
        <taxon>Metazoa</taxon>
        <taxon>Ecdysozoa</taxon>
        <taxon>Arthropoda</taxon>
        <taxon>Hexapoda</taxon>
        <taxon>Insecta</taxon>
        <taxon>Pterygota</taxon>
        <taxon>Neoptera</taxon>
        <taxon>Endopterygota</taxon>
        <taxon>Lepidoptera</taxon>
        <taxon>Glossata</taxon>
        <taxon>Ditrysia</taxon>
        <taxon>Tortricoidea</taxon>
        <taxon>Tortricidae</taxon>
        <taxon>Tortricinae</taxon>
        <taxon>Choristoneura</taxon>
    </lineage>
</organism>
<accession>A0ACC0KMF3</accession>
<proteinExistence type="predicted"/>
<reference evidence="1 2" key="1">
    <citation type="journal article" date="2022" name="Genome Biol. Evol.">
        <title>The Spruce Budworm Genome: Reconstructing the Evolutionary History of Antifreeze Proteins.</title>
        <authorList>
            <person name="Beliveau C."/>
            <person name="Gagne P."/>
            <person name="Picq S."/>
            <person name="Vernygora O."/>
            <person name="Keeling C.I."/>
            <person name="Pinkney K."/>
            <person name="Doucet D."/>
            <person name="Wen F."/>
            <person name="Johnston J.S."/>
            <person name="Maaroufi H."/>
            <person name="Boyle B."/>
            <person name="Laroche J."/>
            <person name="Dewar K."/>
            <person name="Juretic N."/>
            <person name="Blackburn G."/>
            <person name="Nisole A."/>
            <person name="Brunet B."/>
            <person name="Brandao M."/>
            <person name="Lumley L."/>
            <person name="Duan J."/>
            <person name="Quan G."/>
            <person name="Lucarotti C.J."/>
            <person name="Roe A.D."/>
            <person name="Sperling F.A.H."/>
            <person name="Levesque R.C."/>
            <person name="Cusson M."/>
        </authorList>
    </citation>
    <scope>NUCLEOTIDE SEQUENCE [LARGE SCALE GENOMIC DNA]</scope>
    <source>
        <strain evidence="1">Glfc:IPQL:Cfum</strain>
    </source>
</reference>
<comment type="caution">
    <text evidence="1">The sequence shown here is derived from an EMBL/GenBank/DDBJ whole genome shotgun (WGS) entry which is preliminary data.</text>
</comment>
<gene>
    <name evidence="1" type="ORF">MSG28_011905</name>
</gene>
<dbReference type="EMBL" id="CM046120">
    <property type="protein sequence ID" value="KAI8437654.1"/>
    <property type="molecule type" value="Genomic_DNA"/>
</dbReference>